<dbReference type="PANTHER" id="PTHR43025:SF3">
    <property type="entry name" value="MONOGALACTOSYLDIACYLGLYCEROL SYNTHASE 1, CHLOROPLASTIC"/>
    <property type="match status" value="1"/>
</dbReference>
<dbReference type="Pfam" id="PF06925">
    <property type="entry name" value="MGDG_synth"/>
    <property type="match status" value="1"/>
</dbReference>
<evidence type="ECO:0000313" key="9">
    <source>
        <dbReference type="Proteomes" id="UP000786989"/>
    </source>
</evidence>
<evidence type="ECO:0000259" key="7">
    <source>
        <dbReference type="Pfam" id="PF06925"/>
    </source>
</evidence>
<organism evidence="8 9">
    <name type="scientific">Slackia equolifaciens</name>
    <dbReference type="NCBI Taxonomy" id="498718"/>
    <lineage>
        <taxon>Bacteria</taxon>
        <taxon>Bacillati</taxon>
        <taxon>Actinomycetota</taxon>
        <taxon>Coriobacteriia</taxon>
        <taxon>Eggerthellales</taxon>
        <taxon>Eggerthellaceae</taxon>
        <taxon>Slackia</taxon>
    </lineage>
</organism>
<dbReference type="PANTHER" id="PTHR43025">
    <property type="entry name" value="MONOGALACTOSYLDIACYLGLYCEROL SYNTHASE"/>
    <property type="match status" value="1"/>
</dbReference>
<dbReference type="GO" id="GO:0016758">
    <property type="term" value="F:hexosyltransferase activity"/>
    <property type="evidence" value="ECO:0007669"/>
    <property type="project" value="InterPro"/>
</dbReference>
<evidence type="ECO:0000256" key="5">
    <source>
        <dbReference type="SAM" id="MobiDB-lite"/>
    </source>
</evidence>
<dbReference type="SUPFAM" id="SSF53756">
    <property type="entry name" value="UDP-Glycosyltransferase/glycogen phosphorylase"/>
    <property type="match status" value="1"/>
</dbReference>
<dbReference type="InterPro" id="IPR007235">
    <property type="entry name" value="Glyco_trans_28_C"/>
</dbReference>
<evidence type="ECO:0000313" key="8">
    <source>
        <dbReference type="EMBL" id="HJF66036.1"/>
    </source>
</evidence>
<sequence length="487" mass="53106">MASELKPISVAQGDTRSDAISKEDIVLESDAAPRSQPVSCSDADEPCELACSEATFECAAASDKGRAIDSTQEGAMVIPAQRPCILVVHASVGSGHRSAAIAAAEALERLIAAGDERVPADTEVQVLDILDYGRIKFDGDKTASAFTGPTRPIYDITWRFTLTGRLLWGGGTSWARIMFKKFTEYVEERSPLAIVCTHITAANAAVGARMLTGQAFPIVCVPTDYEIEGWWPHKECDLFCVATEGMAETLRPRRVPERKMLLTGIPVRGADGTDFDRRAVREGLGLPQDKTVVLVMAGAHLPQPYVRFRATMDLTMPYLKGLSDMHFVFLPGRDEEYALHLRRQQDDMAIDNMTVMGYVEDMPALMAASDLAICKSGGLTVTECLCARLPMVLLGRSYGQEKVNTTLLTSMGASMHATTPRELLGTLRHLHANPGSIKAMLINGEALRRPNAARDVASATLDLIPHDCSSRRHFAQFYWGGKPAHTR</sequence>
<evidence type="ECO:0000256" key="4">
    <source>
        <dbReference type="ARBA" id="ARBA00022679"/>
    </source>
</evidence>
<comment type="similarity">
    <text evidence="2">Belongs to the glycosyltransferase 28 family.</text>
</comment>
<evidence type="ECO:0000256" key="1">
    <source>
        <dbReference type="ARBA" id="ARBA00004370"/>
    </source>
</evidence>
<reference evidence="8" key="2">
    <citation type="submission" date="2021-09" db="EMBL/GenBank/DDBJ databases">
        <authorList>
            <person name="Gilroy R."/>
        </authorList>
    </citation>
    <scope>NUCLEOTIDE SEQUENCE</scope>
    <source>
        <strain evidence="8">ChiGjej6B6-11269</strain>
    </source>
</reference>
<gene>
    <name evidence="8" type="ORF">K8U77_08000</name>
</gene>
<protein>
    <submittedName>
        <fullName evidence="8">UDP-N-acetylglucosamine--LPS N-acetylglucosamine transferase</fullName>
    </submittedName>
</protein>
<reference evidence="8" key="1">
    <citation type="journal article" date="2021" name="PeerJ">
        <title>Extensive microbial diversity within the chicken gut microbiome revealed by metagenomics and culture.</title>
        <authorList>
            <person name="Gilroy R."/>
            <person name="Ravi A."/>
            <person name="Getino M."/>
            <person name="Pursley I."/>
            <person name="Horton D.L."/>
            <person name="Alikhan N.F."/>
            <person name="Baker D."/>
            <person name="Gharbi K."/>
            <person name="Hall N."/>
            <person name="Watson M."/>
            <person name="Adriaenssens E.M."/>
            <person name="Foster-Nyarko E."/>
            <person name="Jarju S."/>
            <person name="Secka A."/>
            <person name="Antonio M."/>
            <person name="Oren A."/>
            <person name="Chaudhuri R.R."/>
            <person name="La Ragione R."/>
            <person name="Hildebrand F."/>
            <person name="Pallen M.J."/>
        </authorList>
    </citation>
    <scope>NUCLEOTIDE SEQUENCE</scope>
    <source>
        <strain evidence="8">ChiGjej6B6-11269</strain>
    </source>
</reference>
<dbReference type="GO" id="GO:0016020">
    <property type="term" value="C:membrane"/>
    <property type="evidence" value="ECO:0007669"/>
    <property type="project" value="UniProtKB-SubCell"/>
</dbReference>
<dbReference type="EMBL" id="DYWI01000154">
    <property type="protein sequence ID" value="HJF66036.1"/>
    <property type="molecule type" value="Genomic_DNA"/>
</dbReference>
<dbReference type="Proteomes" id="UP000786989">
    <property type="component" value="Unassembled WGS sequence"/>
</dbReference>
<name>A0A9D2UXN0_9ACTN</name>
<comment type="caution">
    <text evidence="8">The sequence shown here is derived from an EMBL/GenBank/DDBJ whole genome shotgun (WGS) entry which is preliminary data.</text>
</comment>
<dbReference type="InterPro" id="IPR050519">
    <property type="entry name" value="Glycosyltransf_28_UgtP"/>
</dbReference>
<dbReference type="AlphaFoldDB" id="A0A9D2UXN0"/>
<dbReference type="InterPro" id="IPR009695">
    <property type="entry name" value="Diacylglyc_glucosyltr_N"/>
</dbReference>
<feature type="domain" description="Diacylglycerol glucosyltransferase N-terminal" evidence="7">
    <location>
        <begin position="173"/>
        <end position="267"/>
    </location>
</feature>
<evidence type="ECO:0000259" key="6">
    <source>
        <dbReference type="Pfam" id="PF04101"/>
    </source>
</evidence>
<comment type="subcellular location">
    <subcellularLocation>
        <location evidence="1">Membrane</location>
    </subcellularLocation>
</comment>
<keyword evidence="3" id="KW-0328">Glycosyltransferase</keyword>
<accession>A0A9D2UXN0</accession>
<dbReference type="Gene3D" id="3.40.50.2000">
    <property type="entry name" value="Glycogen Phosphorylase B"/>
    <property type="match status" value="1"/>
</dbReference>
<dbReference type="GO" id="GO:0009247">
    <property type="term" value="P:glycolipid biosynthetic process"/>
    <property type="evidence" value="ECO:0007669"/>
    <property type="project" value="InterPro"/>
</dbReference>
<keyword evidence="4 8" id="KW-0808">Transferase</keyword>
<feature type="region of interest" description="Disordered" evidence="5">
    <location>
        <begin position="1"/>
        <end position="22"/>
    </location>
</feature>
<proteinExistence type="inferred from homology"/>
<evidence type="ECO:0000256" key="3">
    <source>
        <dbReference type="ARBA" id="ARBA00022676"/>
    </source>
</evidence>
<dbReference type="Pfam" id="PF04101">
    <property type="entry name" value="Glyco_tran_28_C"/>
    <property type="match status" value="1"/>
</dbReference>
<evidence type="ECO:0000256" key="2">
    <source>
        <dbReference type="ARBA" id="ARBA00006962"/>
    </source>
</evidence>
<feature type="domain" description="Glycosyl transferase family 28 C-terminal" evidence="6">
    <location>
        <begin position="324"/>
        <end position="416"/>
    </location>
</feature>